<keyword evidence="3" id="KW-1185">Reference proteome</keyword>
<dbReference type="EMBL" id="JARBHB010000006">
    <property type="protein sequence ID" value="KAJ8881146.1"/>
    <property type="molecule type" value="Genomic_DNA"/>
</dbReference>
<accession>A0ABQ9HA02</accession>
<reference evidence="2 3" key="1">
    <citation type="submission" date="2023-02" db="EMBL/GenBank/DDBJ databases">
        <title>LHISI_Scaffold_Assembly.</title>
        <authorList>
            <person name="Stuart O.P."/>
            <person name="Cleave R."/>
            <person name="Magrath M.J.L."/>
            <person name="Mikheyev A.S."/>
        </authorList>
    </citation>
    <scope>NUCLEOTIDE SEQUENCE [LARGE SCALE GENOMIC DNA]</scope>
    <source>
        <strain evidence="2">Daus_M_001</strain>
        <tissue evidence="2">Leg muscle</tissue>
    </source>
</reference>
<dbReference type="Proteomes" id="UP001159363">
    <property type="component" value="Chromosome 5"/>
</dbReference>
<evidence type="ECO:0000313" key="3">
    <source>
        <dbReference type="Proteomes" id="UP001159363"/>
    </source>
</evidence>
<feature type="region of interest" description="Disordered" evidence="1">
    <location>
        <begin position="43"/>
        <end position="105"/>
    </location>
</feature>
<gene>
    <name evidence="2" type="ORF">PR048_017619</name>
</gene>
<comment type="caution">
    <text evidence="2">The sequence shown here is derived from an EMBL/GenBank/DDBJ whole genome shotgun (WGS) entry which is preliminary data.</text>
</comment>
<evidence type="ECO:0000256" key="1">
    <source>
        <dbReference type="SAM" id="MobiDB-lite"/>
    </source>
</evidence>
<organism evidence="2 3">
    <name type="scientific">Dryococelus australis</name>
    <dbReference type="NCBI Taxonomy" id="614101"/>
    <lineage>
        <taxon>Eukaryota</taxon>
        <taxon>Metazoa</taxon>
        <taxon>Ecdysozoa</taxon>
        <taxon>Arthropoda</taxon>
        <taxon>Hexapoda</taxon>
        <taxon>Insecta</taxon>
        <taxon>Pterygota</taxon>
        <taxon>Neoptera</taxon>
        <taxon>Polyneoptera</taxon>
        <taxon>Phasmatodea</taxon>
        <taxon>Verophasmatodea</taxon>
        <taxon>Anareolatae</taxon>
        <taxon>Phasmatidae</taxon>
        <taxon>Eurycanthinae</taxon>
        <taxon>Dryococelus</taxon>
    </lineage>
</organism>
<proteinExistence type="predicted"/>
<protein>
    <submittedName>
        <fullName evidence="2">Uncharacterized protein</fullName>
    </submittedName>
</protein>
<sequence>MLCCSRNHFFLFPAAVEDPPRPCMQFLFCVDARIDIPALALEPPAQDGRPLSLEETTSAHTLLIGEEATRVGSTLSEEEATKLGSTPSEESTRLRSTSSEEAIPD</sequence>
<name>A0ABQ9HA02_9NEOP</name>
<evidence type="ECO:0000313" key="2">
    <source>
        <dbReference type="EMBL" id="KAJ8881146.1"/>
    </source>
</evidence>
<feature type="compositionally biased region" description="Low complexity" evidence="1">
    <location>
        <begin position="85"/>
        <end position="105"/>
    </location>
</feature>